<comment type="caution">
    <text evidence="4">The sequence shown here is derived from an EMBL/GenBank/DDBJ whole genome shotgun (WGS) entry which is preliminary data.</text>
</comment>
<evidence type="ECO:0000256" key="2">
    <source>
        <dbReference type="SAM" id="MobiDB-lite"/>
    </source>
</evidence>
<dbReference type="Pfam" id="PF12937">
    <property type="entry name" value="F-box-like"/>
    <property type="match status" value="1"/>
</dbReference>
<dbReference type="PROSITE" id="PS50181">
    <property type="entry name" value="FBOX"/>
    <property type="match status" value="1"/>
</dbReference>
<dbReference type="SMART" id="SM00256">
    <property type="entry name" value="FBOX"/>
    <property type="match status" value="1"/>
</dbReference>
<feature type="compositionally biased region" description="Polar residues" evidence="2">
    <location>
        <begin position="594"/>
        <end position="604"/>
    </location>
</feature>
<organism evidence="4 5">
    <name type="scientific">Friedmanniomyces simplex</name>
    <dbReference type="NCBI Taxonomy" id="329884"/>
    <lineage>
        <taxon>Eukaryota</taxon>
        <taxon>Fungi</taxon>
        <taxon>Dikarya</taxon>
        <taxon>Ascomycota</taxon>
        <taxon>Pezizomycotina</taxon>
        <taxon>Dothideomycetes</taxon>
        <taxon>Dothideomycetidae</taxon>
        <taxon>Mycosphaerellales</taxon>
        <taxon>Teratosphaeriaceae</taxon>
        <taxon>Friedmanniomyces</taxon>
    </lineage>
</organism>
<dbReference type="InterPro" id="IPR036047">
    <property type="entry name" value="F-box-like_dom_sf"/>
</dbReference>
<dbReference type="Gene3D" id="1.20.1280.50">
    <property type="match status" value="1"/>
</dbReference>
<dbReference type="EMBL" id="NAJQ01000133">
    <property type="protein sequence ID" value="TKA77607.1"/>
    <property type="molecule type" value="Genomic_DNA"/>
</dbReference>
<dbReference type="GO" id="GO:0006893">
    <property type="term" value="P:Golgi to plasma membrane transport"/>
    <property type="evidence" value="ECO:0007669"/>
    <property type="project" value="TreeGrafter"/>
</dbReference>
<dbReference type="PANTHER" id="PTHR12100:SF1">
    <property type="entry name" value="RECYCLIN-1"/>
    <property type="match status" value="1"/>
</dbReference>
<dbReference type="InterPro" id="IPR048627">
    <property type="entry name" value="Sec10_HB"/>
</dbReference>
<gene>
    <name evidence="4" type="ORF">B0A55_03127</name>
</gene>
<protein>
    <recommendedName>
        <fullName evidence="3">F-box domain-containing protein</fullName>
    </recommendedName>
</protein>
<proteinExistence type="predicted"/>
<keyword evidence="5" id="KW-1185">Reference proteome</keyword>
<feature type="region of interest" description="Disordered" evidence="2">
    <location>
        <begin position="163"/>
        <end position="184"/>
    </location>
</feature>
<evidence type="ECO:0000259" key="3">
    <source>
        <dbReference type="PROSITE" id="PS50181"/>
    </source>
</evidence>
<dbReference type="Pfam" id="PF07393">
    <property type="entry name" value="Sec10_HB"/>
    <property type="match status" value="1"/>
</dbReference>
<dbReference type="PANTHER" id="PTHR12100">
    <property type="entry name" value="SEC10"/>
    <property type="match status" value="1"/>
</dbReference>
<accession>A0A4U0XMR5</accession>
<dbReference type="GO" id="GO:0006887">
    <property type="term" value="P:exocytosis"/>
    <property type="evidence" value="ECO:0007669"/>
    <property type="project" value="TreeGrafter"/>
</dbReference>
<evidence type="ECO:0000256" key="1">
    <source>
        <dbReference type="SAM" id="Coils"/>
    </source>
</evidence>
<dbReference type="Proteomes" id="UP000309340">
    <property type="component" value="Unassembled WGS sequence"/>
</dbReference>
<evidence type="ECO:0000313" key="4">
    <source>
        <dbReference type="EMBL" id="TKA77607.1"/>
    </source>
</evidence>
<feature type="region of interest" description="Disordered" evidence="2">
    <location>
        <begin position="587"/>
        <end position="613"/>
    </location>
</feature>
<feature type="coiled-coil region" evidence="1">
    <location>
        <begin position="103"/>
        <end position="130"/>
    </location>
</feature>
<dbReference type="AlphaFoldDB" id="A0A4U0XMR5"/>
<reference evidence="4 5" key="1">
    <citation type="submission" date="2017-03" db="EMBL/GenBank/DDBJ databases">
        <title>Genomes of endolithic fungi from Antarctica.</title>
        <authorList>
            <person name="Coleine C."/>
            <person name="Masonjones S."/>
            <person name="Stajich J.E."/>
        </authorList>
    </citation>
    <scope>NUCLEOTIDE SEQUENCE [LARGE SCALE GENOMIC DNA]</scope>
    <source>
        <strain evidence="4 5">CCFEE 5184</strain>
    </source>
</reference>
<dbReference type="GO" id="GO:0000145">
    <property type="term" value="C:exocyst"/>
    <property type="evidence" value="ECO:0007669"/>
    <property type="project" value="TreeGrafter"/>
</dbReference>
<feature type="domain" description="F-box" evidence="3">
    <location>
        <begin position="48"/>
        <end position="94"/>
    </location>
</feature>
<keyword evidence="1" id="KW-0175">Coiled coil</keyword>
<dbReference type="OrthoDB" id="5554140at2759"/>
<name>A0A4U0XMR5_9PEZI</name>
<dbReference type="InterPro" id="IPR009976">
    <property type="entry name" value="Sec10-like"/>
</dbReference>
<evidence type="ECO:0000313" key="5">
    <source>
        <dbReference type="Proteomes" id="UP000309340"/>
    </source>
</evidence>
<sequence length="1047" mass="114157">MNTRRTPMNGNSQRSSRNLAQIRKAQLHDAGHRSSDNVLASLRATQIVASKPVLPAELIATILDYLPVPDLMRFARVSRRLQEMVYDDTRWTQKLKAMGVWNEHEARQRFEEAVKRKAEAQRAKEVEQARRTGVNLPGSVNGIAGGGGRRHAGSVTLFDAGEEEERYRQSLDKPQSPTLKRRGTLADGFDDLTISPSLPTSASAKPWDPSIALNVLKTLRSIRGRARHEFAKLYGALGPLYTDLARAKNHSDALIFRTYRDPEQQAQILANLKRFAQCDFAPGWQQREARLDSMIHVFETAVLREFEQGYAAGDIDGLMHRYAHVLVTINGGAAAVETFISTHPIISHALRAGNPLDCLEAVAPGHIDLAPSAKFFETLASIMREQAETIDRVFPPTIDVLTPFLTRLCGETIDPYLTALLDEAHSNKNNNNNNNSAETYLKAVSGTFTQSLHFLASLTASAASPASFLPDIAKQLLIQSYEKHLDLYLAEELAFFRSRSEVEVSEWETRQSAQEASTENFLMAGVSGNRQAAKRDFLSSFRKVVMMPVSVLPAFPLGSPFGGGGGAAKGGANGAVAASSAAAALEATRGASSRSRTPTLTGTPTHRPGTPASVVEAPRTELAAKAAVMNSRLEGIRSLFSIEVALNLTHLAKASIERAANLVRMGGKHGEAAKEQCAAVFVTLLQVLGERHVRRGFDKAVGHLSTYNPRQVRELRSSKSANVEDEDPETIQTVGVEPLVTFLELVNVGDLIQQMLEVFYAQELLAPRLIDRDDFLAPAVKEKKRFEQMLDERVAAGLNKGIDVLMEEVEFLCASTQLAADFNPGSEKLALEPHSHPHSNNHNHIHNNNNNGVTDIGPTPTALRITATLRAHTAMLLGGGSTDKAILDVFTQEVGLRLFGVLCKHIKRQRISVEGSVRLISDVNLYSEFVGSLRQKALAPFYRALRELGQIYLVRIDAPAASYFGGGAGGMRASRVSASAKGSSSSTSTTTAAMQAKELAAIIADTQRYGGVFTVEEVLGFAERRADWFAVRGEVERGMYGVGCLVM</sequence>
<dbReference type="STRING" id="329884.A0A4U0XMR5"/>
<dbReference type="InterPro" id="IPR001810">
    <property type="entry name" value="F-box_dom"/>
</dbReference>
<dbReference type="SUPFAM" id="SSF81383">
    <property type="entry name" value="F-box domain"/>
    <property type="match status" value="1"/>
</dbReference>